<dbReference type="KEGG" id="bwh:A9C19_09095"/>
<accession>A0A1L3MRF0</accession>
<dbReference type="Gene3D" id="3.90.79.10">
    <property type="entry name" value="Nucleoside Triphosphate Pyrophosphohydrolase"/>
    <property type="match status" value="1"/>
</dbReference>
<protein>
    <recommendedName>
        <fullName evidence="5">Nudix hydrolase domain-containing protein</fullName>
    </recommendedName>
</protein>
<keyword evidence="3" id="KW-0460">Magnesium</keyword>
<dbReference type="SUPFAM" id="SSF55811">
    <property type="entry name" value="Nudix"/>
    <property type="match status" value="1"/>
</dbReference>
<evidence type="ECO:0000256" key="4">
    <source>
        <dbReference type="RuleBase" id="RU003476"/>
    </source>
</evidence>
<organism evidence="6 7">
    <name type="scientific">Bacillus weihaiensis</name>
    <dbReference type="NCBI Taxonomy" id="1547283"/>
    <lineage>
        <taxon>Bacteria</taxon>
        <taxon>Bacillati</taxon>
        <taxon>Bacillota</taxon>
        <taxon>Bacilli</taxon>
        <taxon>Bacillales</taxon>
        <taxon>Bacillaceae</taxon>
        <taxon>Bacillus</taxon>
    </lineage>
</organism>
<dbReference type="InterPro" id="IPR000086">
    <property type="entry name" value="NUDIX_hydrolase_dom"/>
</dbReference>
<name>A0A1L3MRF0_9BACI</name>
<dbReference type="STRING" id="1547283.A9C19_09095"/>
<dbReference type="AlphaFoldDB" id="A0A1L3MRF0"/>
<keyword evidence="2 4" id="KW-0378">Hydrolase</keyword>
<evidence type="ECO:0000313" key="7">
    <source>
        <dbReference type="Proteomes" id="UP000181936"/>
    </source>
</evidence>
<reference evidence="6 7" key="1">
    <citation type="journal article" date="2016" name="Sci. Rep.">
        <title>Complete genome sequence and transcriptomic analysis of a novel marine strain Bacillus weihaiensis reveals the mechanism of brown algae degradation.</title>
        <authorList>
            <person name="Zhu Y."/>
            <person name="Chen P."/>
            <person name="Bao Y."/>
            <person name="Men Y."/>
            <person name="Zeng Y."/>
            <person name="Yang J."/>
            <person name="Sun J."/>
            <person name="Sun Y."/>
        </authorList>
    </citation>
    <scope>NUCLEOTIDE SEQUENCE [LARGE SCALE GENOMIC DNA]</scope>
    <source>
        <strain evidence="6 7">Alg07</strain>
    </source>
</reference>
<dbReference type="InterPro" id="IPR020476">
    <property type="entry name" value="Nudix_hydrolase"/>
</dbReference>
<dbReference type="RefSeq" id="WP_072579687.1">
    <property type="nucleotide sequence ID" value="NZ_CP016020.1"/>
</dbReference>
<dbReference type="EMBL" id="CP016020">
    <property type="protein sequence ID" value="APH04892.1"/>
    <property type="molecule type" value="Genomic_DNA"/>
</dbReference>
<dbReference type="InterPro" id="IPR020084">
    <property type="entry name" value="NUDIX_hydrolase_CS"/>
</dbReference>
<comment type="similarity">
    <text evidence="4">Belongs to the Nudix hydrolase family.</text>
</comment>
<comment type="cofactor">
    <cofactor evidence="1">
        <name>Mg(2+)</name>
        <dbReference type="ChEBI" id="CHEBI:18420"/>
    </cofactor>
</comment>
<dbReference type="PRINTS" id="PR00502">
    <property type="entry name" value="NUDIXFAMILY"/>
</dbReference>
<keyword evidence="7" id="KW-1185">Reference proteome</keyword>
<dbReference type="PROSITE" id="PS51462">
    <property type="entry name" value="NUDIX"/>
    <property type="match status" value="1"/>
</dbReference>
<dbReference type="PANTHER" id="PTHR43046">
    <property type="entry name" value="GDP-MANNOSE MANNOSYL HYDROLASE"/>
    <property type="match status" value="1"/>
</dbReference>
<proteinExistence type="inferred from homology"/>
<evidence type="ECO:0000256" key="3">
    <source>
        <dbReference type="ARBA" id="ARBA00022842"/>
    </source>
</evidence>
<evidence type="ECO:0000256" key="1">
    <source>
        <dbReference type="ARBA" id="ARBA00001946"/>
    </source>
</evidence>
<evidence type="ECO:0000259" key="5">
    <source>
        <dbReference type="PROSITE" id="PS51462"/>
    </source>
</evidence>
<dbReference type="PANTHER" id="PTHR43046:SF12">
    <property type="entry name" value="GDP-MANNOSE MANNOSYL HYDROLASE"/>
    <property type="match status" value="1"/>
</dbReference>
<dbReference type="GO" id="GO:0016787">
    <property type="term" value="F:hydrolase activity"/>
    <property type="evidence" value="ECO:0007669"/>
    <property type="project" value="UniProtKB-KW"/>
</dbReference>
<dbReference type="Pfam" id="PF00293">
    <property type="entry name" value="NUDIX"/>
    <property type="match status" value="1"/>
</dbReference>
<dbReference type="PROSITE" id="PS00893">
    <property type="entry name" value="NUDIX_BOX"/>
    <property type="match status" value="1"/>
</dbReference>
<gene>
    <name evidence="6" type="ORF">A9C19_09095</name>
</gene>
<evidence type="ECO:0000256" key="2">
    <source>
        <dbReference type="ARBA" id="ARBA00022801"/>
    </source>
</evidence>
<evidence type="ECO:0000313" key="6">
    <source>
        <dbReference type="EMBL" id="APH04892.1"/>
    </source>
</evidence>
<dbReference type="Proteomes" id="UP000181936">
    <property type="component" value="Chromosome"/>
</dbReference>
<dbReference type="InterPro" id="IPR015797">
    <property type="entry name" value="NUDIX_hydrolase-like_dom_sf"/>
</dbReference>
<sequence length="130" mass="14766">MNRRRACAAIIENDSILLVKEVFPDKVMWGLPGGGLEEGESFEEAVIREVKEEVTLDVEVERLLYTGTYALGEERCYLVTKATEQRAVLGFDPEEDKLHYLADLRWFPLSSQKEHVQVAKVLSALKLDVI</sequence>
<feature type="domain" description="Nudix hydrolase" evidence="5">
    <location>
        <begin position="1"/>
        <end position="129"/>
    </location>
</feature>